<evidence type="ECO:0000256" key="1">
    <source>
        <dbReference type="SAM" id="Phobius"/>
    </source>
</evidence>
<gene>
    <name evidence="2" type="ORF">LCY76_06510</name>
</gene>
<dbReference type="Proteomes" id="UP001139011">
    <property type="component" value="Unassembled WGS sequence"/>
</dbReference>
<evidence type="ECO:0000313" key="2">
    <source>
        <dbReference type="EMBL" id="MCK6256247.1"/>
    </source>
</evidence>
<protein>
    <recommendedName>
        <fullName evidence="4">DUF4362 domain-containing protein</fullName>
    </recommendedName>
</protein>
<keyword evidence="3" id="KW-1185">Reference proteome</keyword>
<evidence type="ECO:0000313" key="3">
    <source>
        <dbReference type="Proteomes" id="UP001139011"/>
    </source>
</evidence>
<sequence length="224" mass="25789">MEELRGFRNHMENTTFKNRNFGDNQRQTVHQRYRDMKSESTAFHRKTVIMPIVSVIVCALFFFMTASLLTDHTAKLDPNSGNAVTKSQMVKASVLKEANKKGEVVSYLKEGIEIFDSKTDNLEYMLRLIRKGEKGEPFQTNIHYIKKNRVYKNKLTFDGKRFIYKNTVPGLGELKTYQCKSLEWRNVVLTGCKGEKEGNDVLVVPTTISDSKYAETREQILGND</sequence>
<accession>A0A9X1X8Q7</accession>
<dbReference type="AlphaFoldDB" id="A0A9X1X8Q7"/>
<reference evidence="2" key="1">
    <citation type="submission" date="2021-09" db="EMBL/GenBank/DDBJ databases">
        <title>Genome analysis of Fictibacillus sp. KIGAM418 isolated from marine sediment.</title>
        <authorList>
            <person name="Seo M.-J."/>
            <person name="Cho E.-S."/>
            <person name="Hwang C.Y."/>
        </authorList>
    </citation>
    <scope>NUCLEOTIDE SEQUENCE</scope>
    <source>
        <strain evidence="2">KIGAM418</strain>
    </source>
</reference>
<dbReference type="EMBL" id="JAIWJX010000002">
    <property type="protein sequence ID" value="MCK6256247.1"/>
    <property type="molecule type" value="Genomic_DNA"/>
</dbReference>
<feature type="transmembrane region" description="Helical" evidence="1">
    <location>
        <begin position="48"/>
        <end position="69"/>
    </location>
</feature>
<keyword evidence="1" id="KW-0472">Membrane</keyword>
<organism evidence="2 3">
    <name type="scientific">Fictibacillus marinisediminis</name>
    <dbReference type="NCBI Taxonomy" id="2878389"/>
    <lineage>
        <taxon>Bacteria</taxon>
        <taxon>Bacillati</taxon>
        <taxon>Bacillota</taxon>
        <taxon>Bacilli</taxon>
        <taxon>Bacillales</taxon>
        <taxon>Fictibacillaceae</taxon>
        <taxon>Fictibacillus</taxon>
    </lineage>
</organism>
<comment type="caution">
    <text evidence="2">The sequence shown here is derived from an EMBL/GenBank/DDBJ whole genome shotgun (WGS) entry which is preliminary data.</text>
</comment>
<keyword evidence="1" id="KW-0812">Transmembrane</keyword>
<dbReference type="RefSeq" id="WP_248251947.1">
    <property type="nucleotide sequence ID" value="NZ_JAIWJX010000002.1"/>
</dbReference>
<name>A0A9X1X8Q7_9BACL</name>
<keyword evidence="1" id="KW-1133">Transmembrane helix</keyword>
<proteinExistence type="predicted"/>
<evidence type="ECO:0008006" key="4">
    <source>
        <dbReference type="Google" id="ProtNLM"/>
    </source>
</evidence>